<accession>A0ABW3FXZ5</accession>
<feature type="transmembrane region" description="Helical" evidence="6">
    <location>
        <begin position="205"/>
        <end position="227"/>
    </location>
</feature>
<keyword evidence="8" id="KW-1185">Reference proteome</keyword>
<dbReference type="PANTHER" id="PTHR30569:SF0">
    <property type="entry name" value="CYTOSINE PERMEASE"/>
    <property type="match status" value="1"/>
</dbReference>
<dbReference type="Gene3D" id="1.10.4160.10">
    <property type="entry name" value="Hydantoin permease"/>
    <property type="match status" value="1"/>
</dbReference>
<feature type="transmembrane region" description="Helical" evidence="6">
    <location>
        <begin position="345"/>
        <end position="366"/>
    </location>
</feature>
<dbReference type="PANTHER" id="PTHR30569">
    <property type="entry name" value="CYTOSINE TRANSPORTER CODB"/>
    <property type="match status" value="1"/>
</dbReference>
<evidence type="ECO:0000256" key="1">
    <source>
        <dbReference type="ARBA" id="ARBA00004141"/>
    </source>
</evidence>
<evidence type="ECO:0000313" key="8">
    <source>
        <dbReference type="Proteomes" id="UP001597018"/>
    </source>
</evidence>
<feature type="transmembrane region" description="Helical" evidence="6">
    <location>
        <begin position="239"/>
        <end position="264"/>
    </location>
</feature>
<comment type="similarity">
    <text evidence="2">Belongs to the purine-cytosine permease (2.A.39) family.</text>
</comment>
<name>A0ABW3FXZ5_9PSEU</name>
<evidence type="ECO:0000313" key="7">
    <source>
        <dbReference type="EMBL" id="MFD0922838.1"/>
    </source>
</evidence>
<feature type="transmembrane region" description="Helical" evidence="6">
    <location>
        <begin position="167"/>
        <end position="185"/>
    </location>
</feature>
<dbReference type="Pfam" id="PF02133">
    <property type="entry name" value="Transp_cyt_pur"/>
    <property type="match status" value="1"/>
</dbReference>
<feature type="transmembrane region" description="Helical" evidence="6">
    <location>
        <begin position="322"/>
        <end position="339"/>
    </location>
</feature>
<evidence type="ECO:0000256" key="4">
    <source>
        <dbReference type="ARBA" id="ARBA00022989"/>
    </source>
</evidence>
<feature type="transmembrane region" description="Helical" evidence="6">
    <location>
        <begin position="66"/>
        <end position="88"/>
    </location>
</feature>
<dbReference type="Proteomes" id="UP001597018">
    <property type="component" value="Unassembled WGS sequence"/>
</dbReference>
<gene>
    <name evidence="7" type="ORF">ACFQ16_24080</name>
</gene>
<feature type="transmembrane region" description="Helical" evidence="6">
    <location>
        <begin position="270"/>
        <end position="291"/>
    </location>
</feature>
<keyword evidence="5 6" id="KW-0472">Membrane</keyword>
<dbReference type="RefSeq" id="WP_263253589.1">
    <property type="nucleotide sequence ID" value="NZ_BAABLT010000027.1"/>
</dbReference>
<feature type="transmembrane region" description="Helical" evidence="6">
    <location>
        <begin position="387"/>
        <end position="408"/>
    </location>
</feature>
<organism evidence="7 8">
    <name type="scientific">Saccharopolyspora rosea</name>
    <dbReference type="NCBI Taxonomy" id="524884"/>
    <lineage>
        <taxon>Bacteria</taxon>
        <taxon>Bacillati</taxon>
        <taxon>Actinomycetota</taxon>
        <taxon>Actinomycetes</taxon>
        <taxon>Pseudonocardiales</taxon>
        <taxon>Pseudonocardiaceae</taxon>
        <taxon>Saccharopolyspora</taxon>
    </lineage>
</organism>
<protein>
    <submittedName>
        <fullName evidence="7">Purine-cytosine permease family protein</fullName>
    </submittedName>
</protein>
<dbReference type="CDD" id="cd11484">
    <property type="entry name" value="SLC-NCS1sbd_CobB-like"/>
    <property type="match status" value="1"/>
</dbReference>
<dbReference type="InterPro" id="IPR030191">
    <property type="entry name" value="CodB"/>
</dbReference>
<reference evidence="8" key="1">
    <citation type="journal article" date="2019" name="Int. J. Syst. Evol. Microbiol.">
        <title>The Global Catalogue of Microorganisms (GCM) 10K type strain sequencing project: providing services to taxonomists for standard genome sequencing and annotation.</title>
        <authorList>
            <consortium name="The Broad Institute Genomics Platform"/>
            <consortium name="The Broad Institute Genome Sequencing Center for Infectious Disease"/>
            <person name="Wu L."/>
            <person name="Ma J."/>
        </authorList>
    </citation>
    <scope>NUCLEOTIDE SEQUENCE [LARGE SCALE GENOMIC DNA]</scope>
    <source>
        <strain evidence="8">CCUG 56401</strain>
    </source>
</reference>
<dbReference type="EMBL" id="JBHTIW010000025">
    <property type="protein sequence ID" value="MFD0922838.1"/>
    <property type="molecule type" value="Genomic_DNA"/>
</dbReference>
<comment type="caution">
    <text evidence="7">The sequence shown here is derived from an EMBL/GenBank/DDBJ whole genome shotgun (WGS) entry which is preliminary data.</text>
</comment>
<evidence type="ECO:0000256" key="3">
    <source>
        <dbReference type="ARBA" id="ARBA00022692"/>
    </source>
</evidence>
<comment type="subcellular location">
    <subcellularLocation>
        <location evidence="1">Membrane</location>
        <topology evidence="1">Multi-pass membrane protein</topology>
    </subcellularLocation>
</comment>
<proteinExistence type="inferred from homology"/>
<feature type="transmembrane region" description="Helical" evidence="6">
    <location>
        <begin position="38"/>
        <end position="60"/>
    </location>
</feature>
<feature type="transmembrane region" description="Helical" evidence="6">
    <location>
        <begin position="414"/>
        <end position="433"/>
    </location>
</feature>
<keyword evidence="4 6" id="KW-1133">Transmembrane helix</keyword>
<evidence type="ECO:0000256" key="6">
    <source>
        <dbReference type="SAM" id="Phobius"/>
    </source>
</evidence>
<sequence length="447" mass="47566">MAGTTAEDRRSPARKIGNDDYSLRRVPREARYGFGSMLLQWLGQSGSLSQFVLGASLGIGMGFRDAFVAFTLGAVTLEVVIFLIGLAGQREGLSMTLLTRFAGFGRNGSALVSLVIAISMVGWFGVQNGIFGESMRSLVGGPIWLWCAISGVVLTALVVYGFKYMMWLAKIAVPLFFGLVAWSVISTLSQHSIVDLMAREPTAPVMSIPAAATIVAGGFMTGAVCAPDMTRYNSKGWHVLLQSSCSLILSEYIVGLTGVLLGHLVGTKDVTHIVLSTSGLAGLVIVILSTAKINDWNLYASSLGVVNFADTVFGKRLHRAPVTLVVGVLGTVLSALGFLEHFTSFLSVLGVAIPPVGGIIVAEYWVARRMRGDLDRTRPSGTLPERLPTWVPATLLVWAVAFCVGYFVDAGIPALNSLLTAFVLYTALGWAGLVRPVGSSELEGRNS</sequence>
<feature type="transmembrane region" description="Helical" evidence="6">
    <location>
        <begin position="109"/>
        <end position="131"/>
    </location>
</feature>
<keyword evidence="3 6" id="KW-0812">Transmembrane</keyword>
<evidence type="ECO:0000256" key="5">
    <source>
        <dbReference type="ARBA" id="ARBA00023136"/>
    </source>
</evidence>
<dbReference type="InterPro" id="IPR001248">
    <property type="entry name" value="Pur-cyt_permease"/>
</dbReference>
<feature type="transmembrane region" description="Helical" evidence="6">
    <location>
        <begin position="143"/>
        <end position="160"/>
    </location>
</feature>
<evidence type="ECO:0000256" key="2">
    <source>
        <dbReference type="ARBA" id="ARBA00008974"/>
    </source>
</evidence>